<dbReference type="SUPFAM" id="SSF55874">
    <property type="entry name" value="ATPase domain of HSP90 chaperone/DNA topoisomerase II/histidine kinase"/>
    <property type="match status" value="1"/>
</dbReference>
<dbReference type="InterPro" id="IPR036097">
    <property type="entry name" value="HisK_dim/P_sf"/>
</dbReference>
<evidence type="ECO:0000256" key="6">
    <source>
        <dbReference type="ARBA" id="ARBA00023012"/>
    </source>
</evidence>
<comment type="catalytic activity">
    <reaction evidence="1">
        <text>ATP + protein L-histidine = ADP + protein N-phospho-L-histidine.</text>
        <dbReference type="EC" id="2.7.13.3"/>
    </reaction>
</comment>
<name>Q0F0D7_9PROT</name>
<dbReference type="Gene3D" id="1.10.287.130">
    <property type="match status" value="1"/>
</dbReference>
<dbReference type="Pfam" id="PF00512">
    <property type="entry name" value="HisKA"/>
    <property type="match status" value="1"/>
</dbReference>
<dbReference type="FunCoup" id="Q0F0D7">
    <property type="interactions" value="598"/>
</dbReference>
<evidence type="ECO:0000256" key="1">
    <source>
        <dbReference type="ARBA" id="ARBA00000085"/>
    </source>
</evidence>
<proteinExistence type="predicted"/>
<dbReference type="OrthoDB" id="5288098at2"/>
<reference evidence="10 11" key="1">
    <citation type="submission" date="2006-09" db="EMBL/GenBank/DDBJ databases">
        <authorList>
            <person name="Emerson D."/>
            <person name="Ferriera S."/>
            <person name="Johnson J."/>
            <person name="Kravitz S."/>
            <person name="Halpern A."/>
            <person name="Remington K."/>
            <person name="Beeson K."/>
            <person name="Tran B."/>
            <person name="Rogers Y.-H."/>
            <person name="Friedman R."/>
            <person name="Venter J.C."/>
        </authorList>
    </citation>
    <scope>NUCLEOTIDE SEQUENCE [LARGE SCALE GENOMIC DNA]</scope>
    <source>
        <strain evidence="10 11">PV-1</strain>
    </source>
</reference>
<dbReference type="Proteomes" id="UP000005297">
    <property type="component" value="Unassembled WGS sequence"/>
</dbReference>
<dbReference type="GO" id="GO:0005886">
    <property type="term" value="C:plasma membrane"/>
    <property type="evidence" value="ECO:0007669"/>
    <property type="project" value="TreeGrafter"/>
</dbReference>
<dbReference type="FunFam" id="3.30.565.10:FF:000006">
    <property type="entry name" value="Sensor histidine kinase WalK"/>
    <property type="match status" value="1"/>
</dbReference>
<gene>
    <name evidence="10" type="ORF">SPV1_07099</name>
</gene>
<dbReference type="SUPFAM" id="SSF55785">
    <property type="entry name" value="PYP-like sensor domain (PAS domain)"/>
    <property type="match status" value="1"/>
</dbReference>
<dbReference type="InterPro" id="IPR004358">
    <property type="entry name" value="Sig_transdc_His_kin-like_C"/>
</dbReference>
<protein>
    <recommendedName>
        <fullName evidence="2">histidine kinase</fullName>
        <ecNumber evidence="2">2.7.13.3</ecNumber>
    </recommendedName>
</protein>
<evidence type="ECO:0000256" key="7">
    <source>
        <dbReference type="ARBA" id="ARBA00023136"/>
    </source>
</evidence>
<dbReference type="Pfam" id="PF02518">
    <property type="entry name" value="HATPase_c"/>
    <property type="match status" value="1"/>
</dbReference>
<evidence type="ECO:0000256" key="2">
    <source>
        <dbReference type="ARBA" id="ARBA00012438"/>
    </source>
</evidence>
<dbReference type="eggNOG" id="COG5002">
    <property type="taxonomic scope" value="Bacteria"/>
</dbReference>
<keyword evidence="3" id="KW-0597">Phosphoprotein</keyword>
<dbReference type="AlphaFoldDB" id="Q0F0D7"/>
<dbReference type="GO" id="GO:0004721">
    <property type="term" value="F:phosphoprotein phosphatase activity"/>
    <property type="evidence" value="ECO:0007669"/>
    <property type="project" value="TreeGrafter"/>
</dbReference>
<dbReference type="GO" id="GO:0016036">
    <property type="term" value="P:cellular response to phosphate starvation"/>
    <property type="evidence" value="ECO:0007669"/>
    <property type="project" value="TreeGrafter"/>
</dbReference>
<dbReference type="CDD" id="cd00075">
    <property type="entry name" value="HATPase"/>
    <property type="match status" value="1"/>
</dbReference>
<evidence type="ECO:0000313" key="10">
    <source>
        <dbReference type="EMBL" id="EAU55091.1"/>
    </source>
</evidence>
<dbReference type="InterPro" id="IPR050351">
    <property type="entry name" value="BphY/WalK/GraS-like"/>
</dbReference>
<keyword evidence="8" id="KW-1133">Transmembrane helix</keyword>
<dbReference type="EMBL" id="AATS01000004">
    <property type="protein sequence ID" value="EAU55091.1"/>
    <property type="molecule type" value="Genomic_DNA"/>
</dbReference>
<evidence type="ECO:0000256" key="8">
    <source>
        <dbReference type="SAM" id="Phobius"/>
    </source>
</evidence>
<dbReference type="GO" id="GO:0000155">
    <property type="term" value="F:phosphorelay sensor kinase activity"/>
    <property type="evidence" value="ECO:0007669"/>
    <property type="project" value="InterPro"/>
</dbReference>
<dbReference type="PANTHER" id="PTHR45453:SF1">
    <property type="entry name" value="PHOSPHATE REGULON SENSOR PROTEIN PHOR"/>
    <property type="match status" value="1"/>
</dbReference>
<evidence type="ECO:0000259" key="9">
    <source>
        <dbReference type="PROSITE" id="PS50109"/>
    </source>
</evidence>
<dbReference type="SMART" id="SM00388">
    <property type="entry name" value="HisKA"/>
    <property type="match status" value="1"/>
</dbReference>
<evidence type="ECO:0000256" key="5">
    <source>
        <dbReference type="ARBA" id="ARBA00022777"/>
    </source>
</evidence>
<dbReference type="PANTHER" id="PTHR45453">
    <property type="entry name" value="PHOSPHATE REGULON SENSOR PROTEIN PHOR"/>
    <property type="match status" value="1"/>
</dbReference>
<dbReference type="SMART" id="SM00091">
    <property type="entry name" value="PAS"/>
    <property type="match status" value="1"/>
</dbReference>
<dbReference type="CDD" id="cd00082">
    <property type="entry name" value="HisKA"/>
    <property type="match status" value="1"/>
</dbReference>
<dbReference type="InterPro" id="IPR003661">
    <property type="entry name" value="HisK_dim/P_dom"/>
</dbReference>
<dbReference type="InterPro" id="IPR000014">
    <property type="entry name" value="PAS"/>
</dbReference>
<accession>Q0F0D7</accession>
<dbReference type="PROSITE" id="PS50109">
    <property type="entry name" value="HIS_KIN"/>
    <property type="match status" value="1"/>
</dbReference>
<dbReference type="InterPro" id="IPR005467">
    <property type="entry name" value="His_kinase_dom"/>
</dbReference>
<feature type="domain" description="Histidine kinase" evidence="9">
    <location>
        <begin position="171"/>
        <end position="386"/>
    </location>
</feature>
<dbReference type="RefSeq" id="WP_009851712.1">
    <property type="nucleotide sequence ID" value="NZ_DS022295.1"/>
</dbReference>
<dbReference type="InterPro" id="IPR035965">
    <property type="entry name" value="PAS-like_dom_sf"/>
</dbReference>
<dbReference type="Gene3D" id="3.30.565.10">
    <property type="entry name" value="Histidine kinase-like ATPase, C-terminal domain"/>
    <property type="match status" value="1"/>
</dbReference>
<comment type="caution">
    <text evidence="10">The sequence shown here is derived from an EMBL/GenBank/DDBJ whole genome shotgun (WGS) entry which is preliminary data.</text>
</comment>
<evidence type="ECO:0000313" key="11">
    <source>
        <dbReference type="Proteomes" id="UP000005297"/>
    </source>
</evidence>
<dbReference type="SMART" id="SM00387">
    <property type="entry name" value="HATPase_c"/>
    <property type="match status" value="1"/>
</dbReference>
<keyword evidence="4" id="KW-0808">Transferase</keyword>
<keyword evidence="7 8" id="KW-0472">Membrane</keyword>
<sequence>MSTNGFLLLLGGVAAAWFFSLYSMRRQVRSYQREVRRLRDLCGSAGEISEQHLNSLLAAVDQVMLRMNSRGMVVAANASALSLFSIKAEDLPQSILSFYRDSDWHDAFKQVFNRLPQEGNLPDILLPDITMAGRVLMPRVARLGDNEVLMLCLDITDKHRLEIQRRSFMANLMHDLKTPLTSLLGYARSLQRFGDDPGFRQEAIQVIADEAKHVNHLLDAMLTLDQIEFAGSDPDASCDAEDVIRQVCDMLKEPVSNKKISLICDIPDDLPDMRMDVDSFERVVRNLLENATQYAPKGGRVTLSLQQEGDMGRLVVRDDGPGIPDKHLKRVTERFYRVDKARSREYGGHGLGLAIVKELCEAHGGSVQLTNVDPHGLEATLAIPFA</sequence>
<dbReference type="InParanoid" id="Q0F0D7"/>
<dbReference type="InterPro" id="IPR036890">
    <property type="entry name" value="HATPase_C_sf"/>
</dbReference>
<dbReference type="SUPFAM" id="SSF47384">
    <property type="entry name" value="Homodimeric domain of signal transducing histidine kinase"/>
    <property type="match status" value="1"/>
</dbReference>
<evidence type="ECO:0000256" key="4">
    <source>
        <dbReference type="ARBA" id="ARBA00022679"/>
    </source>
</evidence>
<keyword evidence="6" id="KW-0902">Two-component regulatory system</keyword>
<dbReference type="HOGENOM" id="CLU_000445_89_2_0"/>
<dbReference type="EC" id="2.7.13.3" evidence="2"/>
<keyword evidence="5 10" id="KW-0418">Kinase</keyword>
<organism evidence="10 11">
    <name type="scientific">Mariprofundus ferrooxydans PV-1</name>
    <dbReference type="NCBI Taxonomy" id="314345"/>
    <lineage>
        <taxon>Bacteria</taxon>
        <taxon>Pseudomonadati</taxon>
        <taxon>Pseudomonadota</taxon>
        <taxon>Candidatius Mariprofundia</taxon>
        <taxon>Mariprofundales</taxon>
        <taxon>Mariprofundaceae</taxon>
        <taxon>Mariprofundus</taxon>
    </lineage>
</organism>
<evidence type="ECO:0000256" key="3">
    <source>
        <dbReference type="ARBA" id="ARBA00022553"/>
    </source>
</evidence>
<dbReference type="PRINTS" id="PR00344">
    <property type="entry name" value="BCTRLSENSOR"/>
</dbReference>
<feature type="transmembrane region" description="Helical" evidence="8">
    <location>
        <begin position="6"/>
        <end position="24"/>
    </location>
</feature>
<dbReference type="STRING" id="314344.AL013_10785"/>
<keyword evidence="11" id="KW-1185">Reference proteome</keyword>
<dbReference type="InterPro" id="IPR003594">
    <property type="entry name" value="HATPase_dom"/>
</dbReference>
<keyword evidence="8" id="KW-0812">Transmembrane</keyword>